<protein>
    <submittedName>
        <fullName evidence="1">Uncharacterized protein</fullName>
    </submittedName>
</protein>
<proteinExistence type="predicted"/>
<name>A0A383E3A7_9ZZZZ</name>
<accession>A0A383E3A7</accession>
<dbReference type="AlphaFoldDB" id="A0A383E3A7"/>
<feature type="non-terminal residue" evidence="1">
    <location>
        <position position="32"/>
    </location>
</feature>
<reference evidence="1" key="1">
    <citation type="submission" date="2018-05" db="EMBL/GenBank/DDBJ databases">
        <authorList>
            <person name="Lanie J.A."/>
            <person name="Ng W.-L."/>
            <person name="Kazmierczak K.M."/>
            <person name="Andrzejewski T.M."/>
            <person name="Davidsen T.M."/>
            <person name="Wayne K.J."/>
            <person name="Tettelin H."/>
            <person name="Glass J.I."/>
            <person name="Rusch D."/>
            <person name="Podicherti R."/>
            <person name="Tsui H.-C.T."/>
            <person name="Winkler M.E."/>
        </authorList>
    </citation>
    <scope>NUCLEOTIDE SEQUENCE</scope>
</reference>
<gene>
    <name evidence="1" type="ORF">METZ01_LOCUS503764</name>
</gene>
<organism evidence="1">
    <name type="scientific">marine metagenome</name>
    <dbReference type="NCBI Taxonomy" id="408172"/>
    <lineage>
        <taxon>unclassified sequences</taxon>
        <taxon>metagenomes</taxon>
        <taxon>ecological metagenomes</taxon>
    </lineage>
</organism>
<dbReference type="EMBL" id="UINC01222224">
    <property type="protein sequence ID" value="SVE50910.1"/>
    <property type="molecule type" value="Genomic_DNA"/>
</dbReference>
<evidence type="ECO:0000313" key="1">
    <source>
        <dbReference type="EMBL" id="SVE50910.1"/>
    </source>
</evidence>
<sequence>MTAMQQRALGVAAFALVSWSAQPIPIEISSLA</sequence>